<feature type="compositionally biased region" description="Polar residues" evidence="1">
    <location>
        <begin position="482"/>
        <end position="507"/>
    </location>
</feature>
<gene>
    <name evidence="2" type="ORF">L211DRAFT_844351</name>
</gene>
<dbReference type="PANTHER" id="PTHR15154:SF2">
    <property type="entry name" value="HAMARTIN"/>
    <property type="match status" value="1"/>
</dbReference>
<feature type="region of interest" description="Disordered" evidence="1">
    <location>
        <begin position="477"/>
        <end position="547"/>
    </location>
</feature>
<feature type="compositionally biased region" description="Polar residues" evidence="1">
    <location>
        <begin position="1073"/>
        <end position="1082"/>
    </location>
</feature>
<keyword evidence="3" id="KW-1185">Reference proteome</keyword>
<organism evidence="2 3">
    <name type="scientific">Terfezia boudieri ATCC MYA-4762</name>
    <dbReference type="NCBI Taxonomy" id="1051890"/>
    <lineage>
        <taxon>Eukaryota</taxon>
        <taxon>Fungi</taxon>
        <taxon>Dikarya</taxon>
        <taxon>Ascomycota</taxon>
        <taxon>Pezizomycotina</taxon>
        <taxon>Pezizomycetes</taxon>
        <taxon>Pezizales</taxon>
        <taxon>Pezizaceae</taxon>
        <taxon>Terfezia</taxon>
    </lineage>
</organism>
<feature type="region of interest" description="Disordered" evidence="1">
    <location>
        <begin position="1043"/>
        <end position="1109"/>
    </location>
</feature>
<evidence type="ECO:0008006" key="4">
    <source>
        <dbReference type="Google" id="ProtNLM"/>
    </source>
</evidence>
<dbReference type="GO" id="GO:0032007">
    <property type="term" value="P:negative regulation of TOR signaling"/>
    <property type="evidence" value="ECO:0007669"/>
    <property type="project" value="TreeGrafter"/>
</dbReference>
<reference evidence="2 3" key="1">
    <citation type="journal article" date="2018" name="Nat. Ecol. Evol.">
        <title>Pezizomycetes genomes reveal the molecular basis of ectomycorrhizal truffle lifestyle.</title>
        <authorList>
            <person name="Murat C."/>
            <person name="Payen T."/>
            <person name="Noel B."/>
            <person name="Kuo A."/>
            <person name="Morin E."/>
            <person name="Chen J."/>
            <person name="Kohler A."/>
            <person name="Krizsan K."/>
            <person name="Balestrini R."/>
            <person name="Da Silva C."/>
            <person name="Montanini B."/>
            <person name="Hainaut M."/>
            <person name="Levati E."/>
            <person name="Barry K.W."/>
            <person name="Belfiori B."/>
            <person name="Cichocki N."/>
            <person name="Clum A."/>
            <person name="Dockter R.B."/>
            <person name="Fauchery L."/>
            <person name="Guy J."/>
            <person name="Iotti M."/>
            <person name="Le Tacon F."/>
            <person name="Lindquist E.A."/>
            <person name="Lipzen A."/>
            <person name="Malagnac F."/>
            <person name="Mello A."/>
            <person name="Molinier V."/>
            <person name="Miyauchi S."/>
            <person name="Poulain J."/>
            <person name="Riccioni C."/>
            <person name="Rubini A."/>
            <person name="Sitrit Y."/>
            <person name="Splivallo R."/>
            <person name="Traeger S."/>
            <person name="Wang M."/>
            <person name="Zifcakova L."/>
            <person name="Wipf D."/>
            <person name="Zambonelli A."/>
            <person name="Paolocci F."/>
            <person name="Nowrousian M."/>
            <person name="Ottonello S."/>
            <person name="Baldrian P."/>
            <person name="Spatafora J.W."/>
            <person name="Henrissat B."/>
            <person name="Nagy L.G."/>
            <person name="Aury J.M."/>
            <person name="Wincker P."/>
            <person name="Grigoriev I.V."/>
            <person name="Bonfante P."/>
            <person name="Martin F.M."/>
        </authorList>
    </citation>
    <scope>NUCLEOTIDE SEQUENCE [LARGE SCALE GENOMIC DNA]</scope>
    <source>
        <strain evidence="2 3">ATCC MYA-4762</strain>
    </source>
</reference>
<dbReference type="InterPro" id="IPR007483">
    <property type="entry name" value="Hamartin"/>
</dbReference>
<dbReference type="GO" id="GO:0051726">
    <property type="term" value="P:regulation of cell cycle"/>
    <property type="evidence" value="ECO:0007669"/>
    <property type="project" value="TreeGrafter"/>
</dbReference>
<dbReference type="AlphaFoldDB" id="A0A3N4M2G9"/>
<dbReference type="EMBL" id="ML121527">
    <property type="protein sequence ID" value="RPB29353.1"/>
    <property type="molecule type" value="Genomic_DNA"/>
</dbReference>
<feature type="compositionally biased region" description="Basic and acidic residues" evidence="1">
    <location>
        <begin position="1083"/>
        <end position="1109"/>
    </location>
</feature>
<dbReference type="PANTHER" id="PTHR15154">
    <property type="entry name" value="HAMARTIN"/>
    <property type="match status" value="1"/>
</dbReference>
<dbReference type="Pfam" id="PF04388">
    <property type="entry name" value="Hamartin"/>
    <property type="match status" value="1"/>
</dbReference>
<name>A0A3N4M2G9_9PEZI</name>
<accession>A0A3N4M2G9</accession>
<feature type="compositionally biased region" description="Low complexity" evidence="1">
    <location>
        <begin position="981"/>
        <end position="995"/>
    </location>
</feature>
<dbReference type="Proteomes" id="UP000267821">
    <property type="component" value="Unassembled WGS sequence"/>
</dbReference>
<evidence type="ECO:0000256" key="1">
    <source>
        <dbReference type="SAM" id="MobiDB-lite"/>
    </source>
</evidence>
<feature type="region of interest" description="Disordered" evidence="1">
    <location>
        <begin position="697"/>
        <end position="716"/>
    </location>
</feature>
<evidence type="ECO:0000313" key="3">
    <source>
        <dbReference type="Proteomes" id="UP000267821"/>
    </source>
</evidence>
<feature type="compositionally biased region" description="Polar residues" evidence="1">
    <location>
        <begin position="962"/>
        <end position="976"/>
    </location>
</feature>
<sequence length="1109" mass="125047">MSTGSLKDLVRALTTTIALRKCYPIPEELLCAIQAYLDKHSNIEDHDSQRLHDELMHLYTTKVGGNPDRHAAFLSAFRGLRPALTGTDRLIAWWDIMVRPTLDSLGQAKAVVADARAVVLSVLVYDEDGSNNEENAKTAAVFTERLFEVFLEKTKVSSSDYGAGFAEEEKQRFVVSNVEAVLLAYGKRKPKAFMEHIDTYVVLKEYRLQVLGLLCSFVRLQGPHLYQVLQTPLFGHLLQCLQIDTSTTVISLALTILIMFMPHICNSLAKYLPQLFFIYTRVLCWDKYGVVRLDEYKFAGGKETHRADSPASGKEDSAGNFWQKLDSSFETATSTTPDVSDFFTFLYGLYPINLVTFIREPYKYLERSDFQDVEDLDLDEETVRIRTEQYRQRHTLHPNFLSLTLESELTDQTRWMKVEPADVTALCIGLMNSNFDLSLEVGERLEREGYDSIIPESLIPTEDIPIESLLSSDEDRLGDFTELNSPETSYTWKESGQVARRSSQGANEHTGLLRKTPPSRSFANSPAGKSLDVKMPDSPTLPAQAGRTSLEDTKVQNMLQVQETLRTSLHGQGRNESTISLHHGSSNGYVSVTASPRLEAYAHSLGHSNIPRSPAIRSAASDAQATVAFLQREVMLLKNDLNFERYLKQQHLSHIGHLQRKHIKESAAEAETQNLINTNKALKAKLEEAKKAYARSKSEALAQKNQSKKWESDQNSKIRALREEQKHWKAEEESVKRELETAKKDMEHFRRLVAESESKELLTRQRMKALEVNLEMLDKYKEINEQLRSRLLEYESHLEDFEMSKHNAESAVAQSDRLKLRLQAQLQEKAKMKRAYEQKISELEYRLNSSPSPQPSPGPGIQAMIDSALQASNQRLASLKKAHHALLHKYTDLEVRYMELQASHELENLPIHASHVRDSTFSSQHGDPDDHRPQTYSSLGYHNHHQYLPELPSSDMEHMGMSHNSSSYFQQPNTGMHVSRSPTAQTAARSPAATAMHPPGFMNYNNHYHTGPNPPPVVPLPPTPNQQYQFYDEAGRRPSLGLANTVSAMSGGDGPVKAEDPVPEGNEDAASVKTVSNLSQTSSERKKAEKVKPNSEVRVRGRGESPDFS</sequence>
<dbReference type="OrthoDB" id="6022054at2759"/>
<protein>
    <recommendedName>
        <fullName evidence="4">Hamartin-domain-containing protein</fullName>
    </recommendedName>
</protein>
<dbReference type="GO" id="GO:0033596">
    <property type="term" value="C:TSC1-TSC2 complex"/>
    <property type="evidence" value="ECO:0007669"/>
    <property type="project" value="TreeGrafter"/>
</dbReference>
<dbReference type="STRING" id="1051890.A0A3N4M2G9"/>
<evidence type="ECO:0000313" key="2">
    <source>
        <dbReference type="EMBL" id="RPB29353.1"/>
    </source>
</evidence>
<dbReference type="InParanoid" id="A0A3N4M2G9"/>
<feature type="region of interest" description="Disordered" evidence="1">
    <location>
        <begin position="917"/>
        <end position="1028"/>
    </location>
</feature>
<feature type="compositionally biased region" description="Pro residues" evidence="1">
    <location>
        <begin position="1012"/>
        <end position="1024"/>
    </location>
</feature>
<proteinExistence type="predicted"/>